<accession>A0ABV3IXP5</accession>
<feature type="chain" id="PRO_5045532655" evidence="2">
    <location>
        <begin position="34"/>
        <end position="420"/>
    </location>
</feature>
<keyword evidence="2" id="KW-0732">Signal</keyword>
<evidence type="ECO:0000256" key="2">
    <source>
        <dbReference type="SAM" id="SignalP"/>
    </source>
</evidence>
<evidence type="ECO:0000313" key="4">
    <source>
        <dbReference type="EMBL" id="MEV4924990.1"/>
    </source>
</evidence>
<feature type="domain" description="Beta-lactamase-related" evidence="3">
    <location>
        <begin position="71"/>
        <end position="396"/>
    </location>
</feature>
<proteinExistence type="predicted"/>
<protein>
    <submittedName>
        <fullName evidence="4">Serine hydrolase domain-containing protein</fullName>
        <ecNumber evidence="4">3.1.1.103</ecNumber>
    </submittedName>
</protein>
<dbReference type="Pfam" id="PF00144">
    <property type="entry name" value="Beta-lactamase"/>
    <property type="match status" value="1"/>
</dbReference>
<dbReference type="Proteomes" id="UP001552479">
    <property type="component" value="Unassembled WGS sequence"/>
</dbReference>
<comment type="caution">
    <text evidence="4">The sequence shown here is derived from an EMBL/GenBank/DDBJ whole genome shotgun (WGS) entry which is preliminary data.</text>
</comment>
<name>A0ABV3IXP5_9ACTN</name>
<reference evidence="4 5" key="1">
    <citation type="submission" date="2024-06" db="EMBL/GenBank/DDBJ databases">
        <title>The Natural Products Discovery Center: Release of the First 8490 Sequenced Strains for Exploring Actinobacteria Biosynthetic Diversity.</title>
        <authorList>
            <person name="Kalkreuter E."/>
            <person name="Kautsar S.A."/>
            <person name="Yang D."/>
            <person name="Bader C.D."/>
            <person name="Teijaro C.N."/>
            <person name="Fluegel L."/>
            <person name="Davis C.M."/>
            <person name="Simpson J.R."/>
            <person name="Lauterbach L."/>
            <person name="Steele A.D."/>
            <person name="Gui C."/>
            <person name="Meng S."/>
            <person name="Li G."/>
            <person name="Viehrig K."/>
            <person name="Ye F."/>
            <person name="Su P."/>
            <person name="Kiefer A.F."/>
            <person name="Nichols A."/>
            <person name="Cepeda A.J."/>
            <person name="Yan W."/>
            <person name="Fan B."/>
            <person name="Jiang Y."/>
            <person name="Adhikari A."/>
            <person name="Zheng C.-J."/>
            <person name="Schuster L."/>
            <person name="Cowan T.M."/>
            <person name="Smanski M.J."/>
            <person name="Chevrette M.G."/>
            <person name="De Carvalho L.P.S."/>
            <person name="Shen B."/>
        </authorList>
    </citation>
    <scope>NUCLEOTIDE SEQUENCE [LARGE SCALE GENOMIC DNA]</scope>
    <source>
        <strain evidence="4 5">NPDC053791</strain>
    </source>
</reference>
<keyword evidence="5" id="KW-1185">Reference proteome</keyword>
<feature type="signal peptide" evidence="2">
    <location>
        <begin position="1"/>
        <end position="33"/>
    </location>
</feature>
<organism evidence="4 5">
    <name type="scientific">Streptomyces roseoverticillatus</name>
    <dbReference type="NCBI Taxonomy" id="66429"/>
    <lineage>
        <taxon>Bacteria</taxon>
        <taxon>Bacillati</taxon>
        <taxon>Actinomycetota</taxon>
        <taxon>Actinomycetes</taxon>
        <taxon>Kitasatosporales</taxon>
        <taxon>Streptomycetaceae</taxon>
        <taxon>Streptomyces</taxon>
    </lineage>
</organism>
<dbReference type="EC" id="3.1.1.103" evidence="4"/>
<dbReference type="SUPFAM" id="SSF56601">
    <property type="entry name" value="beta-lactamase/transpeptidase-like"/>
    <property type="match status" value="1"/>
</dbReference>
<evidence type="ECO:0000313" key="5">
    <source>
        <dbReference type="Proteomes" id="UP001552479"/>
    </source>
</evidence>
<feature type="region of interest" description="Disordered" evidence="1">
    <location>
        <begin position="33"/>
        <end position="53"/>
    </location>
</feature>
<dbReference type="PANTHER" id="PTHR46825:SF7">
    <property type="entry name" value="D-ALANYL-D-ALANINE CARBOXYPEPTIDASE"/>
    <property type="match status" value="1"/>
</dbReference>
<gene>
    <name evidence="4" type="ORF">AB0L03_19465</name>
</gene>
<dbReference type="Gene3D" id="3.40.710.10">
    <property type="entry name" value="DD-peptidase/beta-lactamase superfamily"/>
    <property type="match status" value="1"/>
</dbReference>
<dbReference type="GO" id="GO:0016787">
    <property type="term" value="F:hydrolase activity"/>
    <property type="evidence" value="ECO:0007669"/>
    <property type="project" value="UniProtKB-KW"/>
</dbReference>
<dbReference type="InterPro" id="IPR012338">
    <property type="entry name" value="Beta-lactam/transpept-like"/>
</dbReference>
<keyword evidence="4" id="KW-0378">Hydrolase</keyword>
<dbReference type="EMBL" id="JBFASG010000018">
    <property type="protein sequence ID" value="MEV4924990.1"/>
    <property type="molecule type" value="Genomic_DNA"/>
</dbReference>
<evidence type="ECO:0000256" key="1">
    <source>
        <dbReference type="SAM" id="MobiDB-lite"/>
    </source>
</evidence>
<feature type="compositionally biased region" description="Low complexity" evidence="1">
    <location>
        <begin position="33"/>
        <end position="47"/>
    </location>
</feature>
<dbReference type="PANTHER" id="PTHR46825">
    <property type="entry name" value="D-ALANYL-D-ALANINE-CARBOXYPEPTIDASE/ENDOPEPTIDASE AMPH"/>
    <property type="match status" value="1"/>
</dbReference>
<dbReference type="InterPro" id="IPR001466">
    <property type="entry name" value="Beta-lactam-related"/>
</dbReference>
<dbReference type="RefSeq" id="WP_366088815.1">
    <property type="nucleotide sequence ID" value="NZ_JBFASG010000018.1"/>
</dbReference>
<evidence type="ECO:0000259" key="3">
    <source>
        <dbReference type="Pfam" id="PF00144"/>
    </source>
</evidence>
<sequence>MRRNRIAVLAATATATATATVIALGVIAAPATASPSSHASVRPAGKAAGKDADKAAGKAADKAAEKAAALRKAIDGLPDGTATAAQVRYKDKDLHWSGASGEADVRTHTPAKGDERFRAGSITKTFTAAVALQLVHEGKLDLDGTVQHYLPGLLPAHYPDVKVGQLLNYTSGLPGGDTRGTPKGPDWDKGRYTTWDHRALVRAGFGKPMEFAPGTQQHYSNIGYNVLGLLIEKATGRTYEQELRDRVINRAGLKDTYSPGTSFRIKGRHTHGYEALENADGTTRLVDTTEWDQSETWASGDLITTTADLDRFVSALFAGRIVPQQELKLMFTVPEVPQYESGKPAVYGSGLARVQLTKGGPVYWGKTGSRYGYLNGFAATQDGKQSLIYSVNSTDAKRENASPDSRVGRIIVAGVGTPSA</sequence>
<dbReference type="InterPro" id="IPR050491">
    <property type="entry name" value="AmpC-like"/>
</dbReference>